<sequence length="356" mass="38605">MPPKSRLRCFRRKEPRSMIDGVDVIENITSTSSKIALEVETGAKHRFAKAILSLRLARHVQAATASWRYLYLLRRTFLLLSLPLPPPARRAGAWTYEAQHYNNVTGGPLIQNALPNGIDSSYWPPDFADNARGQASEIYSPGYCPSGYTSPVVLPGNGWNFLLHNTDDDQFLPEHYNLCWCVSIYPESDGLTAVRARANDTDLTVTAISGPVTMCGQPIVVEYQQRALTLFSTSTSTSSISSSTASLSPSATTNQPAVTSTGSPTPSKNPKSALSTGARAGIGVGVAIVALILLGIAAFFIRRKRKARQKPKNGLENKVELPVGESKPRELYGDHLFQYDHSKGSTSQGPVSELAA</sequence>
<feature type="compositionally biased region" description="Low complexity" evidence="5">
    <location>
        <begin position="236"/>
        <end position="253"/>
    </location>
</feature>
<feature type="region of interest" description="Disordered" evidence="5">
    <location>
        <begin position="307"/>
        <end position="356"/>
    </location>
</feature>
<comment type="subcellular location">
    <subcellularLocation>
        <location evidence="1">Membrane</location>
        <topology evidence="1">Single-pass membrane protein</topology>
    </subcellularLocation>
</comment>
<proteinExistence type="predicted"/>
<evidence type="ECO:0000256" key="4">
    <source>
        <dbReference type="ARBA" id="ARBA00023136"/>
    </source>
</evidence>
<dbReference type="STRING" id="1745343.A0A2J6Q6C1"/>
<feature type="region of interest" description="Disordered" evidence="5">
    <location>
        <begin position="236"/>
        <end position="274"/>
    </location>
</feature>
<keyword evidence="3 6" id="KW-1133">Transmembrane helix</keyword>
<evidence type="ECO:0008006" key="9">
    <source>
        <dbReference type="Google" id="ProtNLM"/>
    </source>
</evidence>
<evidence type="ECO:0000256" key="3">
    <source>
        <dbReference type="ARBA" id="ARBA00022989"/>
    </source>
</evidence>
<evidence type="ECO:0000313" key="7">
    <source>
        <dbReference type="EMBL" id="PMD21754.1"/>
    </source>
</evidence>
<feature type="compositionally biased region" description="Basic and acidic residues" evidence="5">
    <location>
        <begin position="326"/>
        <end position="343"/>
    </location>
</feature>
<evidence type="ECO:0000256" key="1">
    <source>
        <dbReference type="ARBA" id="ARBA00004167"/>
    </source>
</evidence>
<gene>
    <name evidence="7" type="ORF">NA56DRAFT_703401</name>
</gene>
<reference evidence="7 8" key="1">
    <citation type="submission" date="2016-05" db="EMBL/GenBank/DDBJ databases">
        <title>A degradative enzymes factory behind the ericoid mycorrhizal symbiosis.</title>
        <authorList>
            <consortium name="DOE Joint Genome Institute"/>
            <person name="Martino E."/>
            <person name="Morin E."/>
            <person name="Grelet G."/>
            <person name="Kuo A."/>
            <person name="Kohler A."/>
            <person name="Daghino S."/>
            <person name="Barry K."/>
            <person name="Choi C."/>
            <person name="Cichocki N."/>
            <person name="Clum A."/>
            <person name="Copeland A."/>
            <person name="Hainaut M."/>
            <person name="Haridas S."/>
            <person name="Labutti K."/>
            <person name="Lindquist E."/>
            <person name="Lipzen A."/>
            <person name="Khouja H.-R."/>
            <person name="Murat C."/>
            <person name="Ohm R."/>
            <person name="Olson A."/>
            <person name="Spatafora J."/>
            <person name="Veneault-Fourrey C."/>
            <person name="Henrissat B."/>
            <person name="Grigoriev I."/>
            <person name="Martin F."/>
            <person name="Perotto S."/>
        </authorList>
    </citation>
    <scope>NUCLEOTIDE SEQUENCE [LARGE SCALE GENOMIC DNA]</scope>
    <source>
        <strain evidence="7 8">UAMH 7357</strain>
    </source>
</reference>
<feature type="compositionally biased region" description="Polar residues" evidence="5">
    <location>
        <begin position="254"/>
        <end position="274"/>
    </location>
</feature>
<dbReference type="InterPro" id="IPR051694">
    <property type="entry name" value="Immunoregulatory_rcpt-like"/>
</dbReference>
<evidence type="ECO:0000256" key="6">
    <source>
        <dbReference type="SAM" id="Phobius"/>
    </source>
</evidence>
<feature type="transmembrane region" description="Helical" evidence="6">
    <location>
        <begin position="280"/>
        <end position="301"/>
    </location>
</feature>
<keyword evidence="2 6" id="KW-0812">Transmembrane</keyword>
<name>A0A2J6Q6C1_9HELO</name>
<evidence type="ECO:0000256" key="2">
    <source>
        <dbReference type="ARBA" id="ARBA00022692"/>
    </source>
</evidence>
<dbReference type="Proteomes" id="UP000235672">
    <property type="component" value="Unassembled WGS sequence"/>
</dbReference>
<dbReference type="EMBL" id="KZ613480">
    <property type="protein sequence ID" value="PMD21754.1"/>
    <property type="molecule type" value="Genomic_DNA"/>
</dbReference>
<dbReference type="AlphaFoldDB" id="A0A2J6Q6C1"/>
<keyword evidence="8" id="KW-1185">Reference proteome</keyword>
<accession>A0A2J6Q6C1</accession>
<dbReference type="GO" id="GO:0071944">
    <property type="term" value="C:cell periphery"/>
    <property type="evidence" value="ECO:0007669"/>
    <property type="project" value="UniProtKB-ARBA"/>
</dbReference>
<dbReference type="GO" id="GO:0016020">
    <property type="term" value="C:membrane"/>
    <property type="evidence" value="ECO:0007669"/>
    <property type="project" value="UniProtKB-SubCell"/>
</dbReference>
<evidence type="ECO:0000313" key="8">
    <source>
        <dbReference type="Proteomes" id="UP000235672"/>
    </source>
</evidence>
<protein>
    <recommendedName>
        <fullName evidence="9">Mid2 domain-containing protein</fullName>
    </recommendedName>
</protein>
<keyword evidence="4 6" id="KW-0472">Membrane</keyword>
<organism evidence="7 8">
    <name type="scientific">Hyaloscypha hepaticicola</name>
    <dbReference type="NCBI Taxonomy" id="2082293"/>
    <lineage>
        <taxon>Eukaryota</taxon>
        <taxon>Fungi</taxon>
        <taxon>Dikarya</taxon>
        <taxon>Ascomycota</taxon>
        <taxon>Pezizomycotina</taxon>
        <taxon>Leotiomycetes</taxon>
        <taxon>Helotiales</taxon>
        <taxon>Hyaloscyphaceae</taxon>
        <taxon>Hyaloscypha</taxon>
    </lineage>
</organism>
<evidence type="ECO:0000256" key="5">
    <source>
        <dbReference type="SAM" id="MobiDB-lite"/>
    </source>
</evidence>
<dbReference type="CDD" id="cd12087">
    <property type="entry name" value="TM_EGFR-like"/>
    <property type="match status" value="1"/>
</dbReference>
<dbReference type="PANTHER" id="PTHR15549">
    <property type="entry name" value="PAIRED IMMUNOGLOBULIN-LIKE TYPE 2 RECEPTOR"/>
    <property type="match status" value="1"/>
</dbReference>
<dbReference type="OrthoDB" id="4770059at2759"/>